<feature type="compositionally biased region" description="Low complexity" evidence="1">
    <location>
        <begin position="207"/>
        <end position="218"/>
    </location>
</feature>
<organism evidence="2 3">
    <name type="scientific">Aphis craccivora</name>
    <name type="common">Cowpea aphid</name>
    <dbReference type="NCBI Taxonomy" id="307492"/>
    <lineage>
        <taxon>Eukaryota</taxon>
        <taxon>Metazoa</taxon>
        <taxon>Ecdysozoa</taxon>
        <taxon>Arthropoda</taxon>
        <taxon>Hexapoda</taxon>
        <taxon>Insecta</taxon>
        <taxon>Pterygota</taxon>
        <taxon>Neoptera</taxon>
        <taxon>Paraneoptera</taxon>
        <taxon>Hemiptera</taxon>
        <taxon>Sternorrhyncha</taxon>
        <taxon>Aphidomorpha</taxon>
        <taxon>Aphidoidea</taxon>
        <taxon>Aphididae</taxon>
        <taxon>Aphidini</taxon>
        <taxon>Aphis</taxon>
        <taxon>Aphis</taxon>
    </lineage>
</organism>
<keyword evidence="3" id="KW-1185">Reference proteome</keyword>
<evidence type="ECO:0000313" key="3">
    <source>
        <dbReference type="Proteomes" id="UP000478052"/>
    </source>
</evidence>
<feature type="compositionally biased region" description="Basic and acidic residues" evidence="1">
    <location>
        <begin position="90"/>
        <end position="103"/>
    </location>
</feature>
<feature type="region of interest" description="Disordered" evidence="1">
    <location>
        <begin position="195"/>
        <end position="256"/>
    </location>
</feature>
<evidence type="ECO:0000313" key="2">
    <source>
        <dbReference type="EMBL" id="KAF0752561.1"/>
    </source>
</evidence>
<protein>
    <submittedName>
        <fullName evidence="2">MATH and LRR domain-containing protein PFE0570w-like</fullName>
    </submittedName>
</protein>
<feature type="compositionally biased region" description="Low complexity" evidence="1">
    <location>
        <begin position="237"/>
        <end position="254"/>
    </location>
</feature>
<dbReference type="OrthoDB" id="6630736at2759"/>
<reference evidence="2 3" key="1">
    <citation type="submission" date="2019-08" db="EMBL/GenBank/DDBJ databases">
        <title>Whole genome of Aphis craccivora.</title>
        <authorList>
            <person name="Voronova N.V."/>
            <person name="Shulinski R.S."/>
            <person name="Bandarenka Y.V."/>
            <person name="Zhorov D.G."/>
            <person name="Warner D."/>
        </authorList>
    </citation>
    <scope>NUCLEOTIDE SEQUENCE [LARGE SCALE GENOMIC DNA]</scope>
    <source>
        <strain evidence="2">180601</strain>
        <tissue evidence="2">Whole Body</tissue>
    </source>
</reference>
<comment type="caution">
    <text evidence="2">The sequence shown here is derived from an EMBL/GenBank/DDBJ whole genome shotgun (WGS) entry which is preliminary data.</text>
</comment>
<dbReference type="EMBL" id="VUJU01005012">
    <property type="protein sequence ID" value="KAF0752561.1"/>
    <property type="molecule type" value="Genomic_DNA"/>
</dbReference>
<feature type="compositionally biased region" description="Polar residues" evidence="1">
    <location>
        <begin position="37"/>
        <end position="46"/>
    </location>
</feature>
<feature type="region of interest" description="Disordered" evidence="1">
    <location>
        <begin position="37"/>
        <end position="118"/>
    </location>
</feature>
<dbReference type="AlphaFoldDB" id="A0A6G0YBI4"/>
<feature type="compositionally biased region" description="Basic residues" evidence="1">
    <location>
        <begin position="53"/>
        <end position="62"/>
    </location>
</feature>
<evidence type="ECO:0000256" key="1">
    <source>
        <dbReference type="SAM" id="MobiDB-lite"/>
    </source>
</evidence>
<name>A0A6G0YBI4_APHCR</name>
<accession>A0A6G0YBI4</accession>
<sequence>MTTKLIDNMNLNCAVKLLRYDDVPTTSNKEAAVSALSNNDGISNQPIAEVKRSSRISRKRTKSRIEDGNQSENVKKKKCMIKKSQLNKTESGKTDTPPKEPKKNKIQGSSVKTNDDFSEISNTMTCPISFIDDEDEEITPKKGLSKPPKFKISRSIIAVKKKPIVLDINNDNSINKVTKTDDSIDVPLKSPKTKTLKSITSNRKKPVLSNVSKNNSSSELEESNNDISTKAPKNKTPKSNTSNKKKSTTNNTNNVEQLNELQVNKVQSSDNFVTPEVPKSKTSKSIVSNKKKPVVNTINKNGTTNDHETSNKIEIPRKRARTSLKKEKCQKPDLENKFNNEDNLEQTQNSSKICMELYTDEELNLSQKFEDDTMVLGTTDNPPKIKKKWSEEWSGGKLVKNISKSNNEELSNDSTLDFNNCKTVKRIPKTQKSKNSNSKKVKTKILNQLIPEDSLLVYPPNTDSDKMDKSSLNVPVMQNDGISITFNIPLEESIPAVCNDAVSNPVCNTLSSETLSNNVSMIPTTVTEISFSNENVQQSHLSTLEPISDSDYLSVSTISPENPEMSYGMAILSEAISRQCRESANQQIKKKSPEPDTIDIQSCTKKANNTSRSQVPSAMVSPQRVVKNMSKKVLKYSPELCLPSVENELESHSEYEIQLLSKRFNIPINSLRKTVVDEPLSVFRKKYSKSVTPSMVTISPIVKDTDSKSGLNLYNYISGNLDIEYKLEPIREGAAYETNNLKDLMLELSKTMPSWSLSIVTNPPRYVISQMSIGKYGVPSANKCIVLDRTFRASVYINQSLEHKLCKRYTTSTEIVNLIKDLNSI</sequence>
<proteinExistence type="predicted"/>
<dbReference type="Proteomes" id="UP000478052">
    <property type="component" value="Unassembled WGS sequence"/>
</dbReference>
<gene>
    <name evidence="2" type="ORF">FWK35_00028391</name>
</gene>